<dbReference type="PROSITE" id="PS00211">
    <property type="entry name" value="ABC_TRANSPORTER_1"/>
    <property type="match status" value="1"/>
</dbReference>
<feature type="domain" description="ABC transporter" evidence="4">
    <location>
        <begin position="2"/>
        <end position="234"/>
    </location>
</feature>
<evidence type="ECO:0000313" key="6">
    <source>
        <dbReference type="Proteomes" id="UP001206312"/>
    </source>
</evidence>
<dbReference type="Pfam" id="PF00005">
    <property type="entry name" value="ABC_tran"/>
    <property type="match status" value="1"/>
</dbReference>
<dbReference type="Gene3D" id="3.40.50.300">
    <property type="entry name" value="P-loop containing nucleotide triphosphate hydrolases"/>
    <property type="match status" value="1"/>
</dbReference>
<dbReference type="SMART" id="SM00382">
    <property type="entry name" value="AAA"/>
    <property type="match status" value="1"/>
</dbReference>
<reference evidence="5 6" key="1">
    <citation type="submission" date="2022-06" db="EMBL/GenBank/DDBJ databases">
        <authorList>
            <person name="Xuan X."/>
        </authorList>
    </citation>
    <scope>NUCLEOTIDE SEQUENCE [LARGE SCALE GENOMIC DNA]</scope>
    <source>
        <strain evidence="5 6">2V75</strain>
    </source>
</reference>
<dbReference type="InterPro" id="IPR003593">
    <property type="entry name" value="AAA+_ATPase"/>
</dbReference>
<dbReference type="InterPro" id="IPR003439">
    <property type="entry name" value="ABC_transporter-like_ATP-bd"/>
</dbReference>
<dbReference type="InterPro" id="IPR017871">
    <property type="entry name" value="ABC_transporter-like_CS"/>
</dbReference>
<dbReference type="RefSeq" id="WP_252742168.1">
    <property type="nucleotide sequence ID" value="NZ_JAMXIB010000013.1"/>
</dbReference>
<keyword evidence="3 5" id="KW-0067">ATP-binding</keyword>
<sequence length="328" mass="37095">MLTVSGLSFSYDQEPVLEGLGFEVAPGEILAVMGESGCGKSTLLKLLYGMLPFEKGTIQWKDHPIKGPAFQLLPGGPFMKYLAQDFDLMPYTTVAENISQHLSPAEPEKTEARTRELMETMELLPYRDKKVWRLSGGQQQRVALARVLALQPELLLLDEPFSHIDHFLRNRLRRNLFGFLKKEGISCICATHDREDVLPFADRVMILKDTVALDLRPAKEIFEKPGNLYTAELLGEANLIPIAVLKAYSETTRNIIVYSHEFRISEKSGMPVTVRQSFYLGSHYRIQGELESGKPVYFDAPQPYEEGKNVFLNVSLETINKRMPIEGD</sequence>
<keyword evidence="2" id="KW-0547">Nucleotide-binding</keyword>
<keyword evidence="6" id="KW-1185">Reference proteome</keyword>
<evidence type="ECO:0000256" key="2">
    <source>
        <dbReference type="ARBA" id="ARBA00022741"/>
    </source>
</evidence>
<dbReference type="PANTHER" id="PTHR42781">
    <property type="entry name" value="SPERMIDINE/PUTRESCINE IMPORT ATP-BINDING PROTEIN POTA"/>
    <property type="match status" value="1"/>
</dbReference>
<dbReference type="SUPFAM" id="SSF52540">
    <property type="entry name" value="P-loop containing nucleoside triphosphate hydrolases"/>
    <property type="match status" value="1"/>
</dbReference>
<dbReference type="PANTHER" id="PTHR42781:SF4">
    <property type="entry name" value="SPERMIDINE_PUTRESCINE IMPORT ATP-BINDING PROTEIN POTA"/>
    <property type="match status" value="1"/>
</dbReference>
<dbReference type="Proteomes" id="UP001206312">
    <property type="component" value="Unassembled WGS sequence"/>
</dbReference>
<gene>
    <name evidence="5" type="ORF">NG653_13090</name>
</gene>
<evidence type="ECO:0000256" key="1">
    <source>
        <dbReference type="ARBA" id="ARBA00022448"/>
    </source>
</evidence>
<dbReference type="InterPro" id="IPR027417">
    <property type="entry name" value="P-loop_NTPase"/>
</dbReference>
<proteinExistence type="predicted"/>
<accession>A0ABT1B0K2</accession>
<protein>
    <submittedName>
        <fullName evidence="5">ABC transporter ATP-binding protein</fullName>
    </submittedName>
</protein>
<evidence type="ECO:0000259" key="4">
    <source>
        <dbReference type="PROSITE" id="PS50893"/>
    </source>
</evidence>
<keyword evidence="1" id="KW-0813">Transport</keyword>
<dbReference type="GO" id="GO:0005524">
    <property type="term" value="F:ATP binding"/>
    <property type="evidence" value="ECO:0007669"/>
    <property type="project" value="UniProtKB-KW"/>
</dbReference>
<dbReference type="PROSITE" id="PS50893">
    <property type="entry name" value="ABC_TRANSPORTER_2"/>
    <property type="match status" value="1"/>
</dbReference>
<name>A0ABT1B0K2_9FLAO</name>
<organism evidence="5 6">
    <name type="scientific">Robiginitalea marina</name>
    <dbReference type="NCBI Taxonomy" id="2954105"/>
    <lineage>
        <taxon>Bacteria</taxon>
        <taxon>Pseudomonadati</taxon>
        <taxon>Bacteroidota</taxon>
        <taxon>Flavobacteriia</taxon>
        <taxon>Flavobacteriales</taxon>
        <taxon>Flavobacteriaceae</taxon>
        <taxon>Robiginitalea</taxon>
    </lineage>
</organism>
<dbReference type="EMBL" id="JAMXIB010000013">
    <property type="protein sequence ID" value="MCO5725796.1"/>
    <property type="molecule type" value="Genomic_DNA"/>
</dbReference>
<dbReference type="InterPro" id="IPR050093">
    <property type="entry name" value="ABC_SmlMolc_Importer"/>
</dbReference>
<evidence type="ECO:0000256" key="3">
    <source>
        <dbReference type="ARBA" id="ARBA00022840"/>
    </source>
</evidence>
<evidence type="ECO:0000313" key="5">
    <source>
        <dbReference type="EMBL" id="MCO5725796.1"/>
    </source>
</evidence>
<comment type="caution">
    <text evidence="5">The sequence shown here is derived from an EMBL/GenBank/DDBJ whole genome shotgun (WGS) entry which is preliminary data.</text>
</comment>